<name>A0A9W8K346_9AGAR</name>
<sequence>MPNPALLRLVRSALENAPDALPLADLLVLVDELVTECKASTDPAAQIYQFDEDLQAIHHEVYASLHQAETFLAILSRLSDVLPSTSVMSWFDLVLRPALREPKLPTQAVNHAKCLIVSTLQKTNDAYAEKVGDFRRRLLELYLLDAFNEGSGDDVLEWAELTEEDRQRRTQWKHNLEDILVSFGNERPEELLNEIDRHFATAAWRLQLVTLLNVFSCAPNFASATEILPKLPLMKSLLYSLFLDNSSTLCTLSLTFLIKSLPFFAVHARQDLKDMLPQLLAVLARIMCWKERRASNTKMMAGEDFDPAYARELERETNPVLKISPGINWERLDMSFDATASLPPSSRPYFTILYYLYPSNVLKFLREPVRYLADAGIPSPYAESWEEAFDLNEIHRRSENLAREHNCHPLLVRRDGIIELSELEFWAKYTIARIVSEAHMLDLRNLVVALQARYRQHTKPPARQNTEDQDDFSPEDIHSPQFMRPIDLTSGKAVISLQDMINTTIALKSNLDVEVIQPSSQWPHSLFSTNSTPSSENSSPPALASLQEDENTTHVAQAISGLQREVLLLRNDLNFELWLSRENSEHIGSLYQDRIVMRTAEAERQGLYNKLRNYRSQVIRLESELREHKQQASSAKNKYADWNTELQKKLKDLREEKKSWVSETATLRTAVEELKAHFVAQGTLLADATQEVFRLQTQKKENQHKIDRLRDYERQIEQYIKVQKLWDEDFAKFNAREQEIQDMKAQYKQMQFRLESMERAGEEMEENARGHRRQIQALEAKLNHIRHRPESPRVMFVQELAAFSEEKANMKVANETLRDENMELREEVEELKAMVELLKSQHTGRRGLVSERSSPILTSFVL</sequence>
<feature type="coiled-coil region" evidence="1">
    <location>
        <begin position="740"/>
        <end position="841"/>
    </location>
</feature>
<evidence type="ECO:0000313" key="4">
    <source>
        <dbReference type="Proteomes" id="UP001148786"/>
    </source>
</evidence>
<dbReference type="AlphaFoldDB" id="A0A9W8K346"/>
<proteinExistence type="predicted"/>
<gene>
    <name evidence="3" type="ORF">NLJ89_g8073</name>
</gene>
<dbReference type="Gene3D" id="1.10.287.1490">
    <property type="match status" value="1"/>
</dbReference>
<comment type="caution">
    <text evidence="3">The sequence shown here is derived from an EMBL/GenBank/DDBJ whole genome shotgun (WGS) entry which is preliminary data.</text>
</comment>
<protein>
    <submittedName>
        <fullName evidence="3">Uncharacterized protein</fullName>
    </submittedName>
</protein>
<evidence type="ECO:0000256" key="1">
    <source>
        <dbReference type="SAM" id="Coils"/>
    </source>
</evidence>
<evidence type="ECO:0000256" key="2">
    <source>
        <dbReference type="SAM" id="MobiDB-lite"/>
    </source>
</evidence>
<keyword evidence="1" id="KW-0175">Coiled coil</keyword>
<feature type="coiled-coil region" evidence="1">
    <location>
        <begin position="597"/>
        <end position="663"/>
    </location>
</feature>
<feature type="compositionally biased region" description="Low complexity" evidence="2">
    <location>
        <begin position="528"/>
        <end position="541"/>
    </location>
</feature>
<dbReference type="PANTHER" id="PTHR15154">
    <property type="entry name" value="HAMARTIN"/>
    <property type="match status" value="1"/>
</dbReference>
<organism evidence="3 4">
    <name type="scientific">Agrocybe chaxingu</name>
    <dbReference type="NCBI Taxonomy" id="84603"/>
    <lineage>
        <taxon>Eukaryota</taxon>
        <taxon>Fungi</taxon>
        <taxon>Dikarya</taxon>
        <taxon>Basidiomycota</taxon>
        <taxon>Agaricomycotina</taxon>
        <taxon>Agaricomycetes</taxon>
        <taxon>Agaricomycetidae</taxon>
        <taxon>Agaricales</taxon>
        <taxon>Agaricineae</taxon>
        <taxon>Strophariaceae</taxon>
        <taxon>Agrocybe</taxon>
    </lineage>
</organism>
<reference evidence="3" key="1">
    <citation type="submission" date="2022-07" db="EMBL/GenBank/DDBJ databases">
        <title>Genome Sequence of Agrocybe chaxingu.</title>
        <authorList>
            <person name="Buettner E."/>
        </authorList>
    </citation>
    <scope>NUCLEOTIDE SEQUENCE</scope>
    <source>
        <strain evidence="3">MP-N11</strain>
    </source>
</reference>
<dbReference type="GO" id="GO:0032007">
    <property type="term" value="P:negative regulation of TOR signaling"/>
    <property type="evidence" value="ECO:0007669"/>
    <property type="project" value="TreeGrafter"/>
</dbReference>
<feature type="region of interest" description="Disordered" evidence="2">
    <location>
        <begin position="457"/>
        <end position="482"/>
    </location>
</feature>
<dbReference type="EMBL" id="JANKHO010001044">
    <property type="protein sequence ID" value="KAJ3504178.1"/>
    <property type="molecule type" value="Genomic_DNA"/>
</dbReference>
<dbReference type="OrthoDB" id="28737at2759"/>
<dbReference type="InterPro" id="IPR007483">
    <property type="entry name" value="Hamartin"/>
</dbReference>
<dbReference type="Proteomes" id="UP001148786">
    <property type="component" value="Unassembled WGS sequence"/>
</dbReference>
<feature type="region of interest" description="Disordered" evidence="2">
    <location>
        <begin position="524"/>
        <end position="550"/>
    </location>
</feature>
<dbReference type="GO" id="GO:0051726">
    <property type="term" value="P:regulation of cell cycle"/>
    <property type="evidence" value="ECO:0007669"/>
    <property type="project" value="TreeGrafter"/>
</dbReference>
<accession>A0A9W8K346</accession>
<evidence type="ECO:0000313" key="3">
    <source>
        <dbReference type="EMBL" id="KAJ3504178.1"/>
    </source>
</evidence>
<dbReference type="PANTHER" id="PTHR15154:SF2">
    <property type="entry name" value="HAMARTIN"/>
    <property type="match status" value="1"/>
</dbReference>
<keyword evidence="4" id="KW-1185">Reference proteome</keyword>
<dbReference type="GO" id="GO:0033596">
    <property type="term" value="C:TSC1-TSC2 complex"/>
    <property type="evidence" value="ECO:0007669"/>
    <property type="project" value="TreeGrafter"/>
</dbReference>